<gene>
    <name evidence="1" type="ORF">BWZ43_25800</name>
</gene>
<name>A0A8E2I2F3_9BACI</name>
<organism evidence="1 2">
    <name type="scientific">Heyndrickxia oleronia</name>
    <dbReference type="NCBI Taxonomy" id="38875"/>
    <lineage>
        <taxon>Bacteria</taxon>
        <taxon>Bacillati</taxon>
        <taxon>Bacillota</taxon>
        <taxon>Bacilli</taxon>
        <taxon>Bacillales</taxon>
        <taxon>Bacillaceae</taxon>
        <taxon>Heyndrickxia</taxon>
    </lineage>
</organism>
<dbReference type="RefSeq" id="WP_078111571.1">
    <property type="nucleotide sequence ID" value="NZ_MTLA01000580.1"/>
</dbReference>
<accession>A0A8E2I2F3</accession>
<evidence type="ECO:0000313" key="1">
    <source>
        <dbReference type="EMBL" id="OOP61086.1"/>
    </source>
</evidence>
<protein>
    <submittedName>
        <fullName evidence="1">Uncharacterized protein</fullName>
    </submittedName>
</protein>
<proteinExistence type="predicted"/>
<dbReference type="Proteomes" id="UP000189761">
    <property type="component" value="Unassembled WGS sequence"/>
</dbReference>
<sequence length="86" mass="9454">MELVKQYNKDNTISVSLIDSNGKEVQAIENVSLEGSRGLLVVTIDEGSTLEEADMVRRALQSALETKDLISGLIVPSNVKIDYIKF</sequence>
<comment type="caution">
    <text evidence="1">The sequence shown here is derived from an EMBL/GenBank/DDBJ whole genome shotgun (WGS) entry which is preliminary data.</text>
</comment>
<dbReference type="EMBL" id="MTLA01000580">
    <property type="protein sequence ID" value="OOP61086.1"/>
    <property type="molecule type" value="Genomic_DNA"/>
</dbReference>
<reference evidence="1 2" key="1">
    <citation type="submission" date="2017-01" db="EMBL/GenBank/DDBJ databases">
        <title>Draft genome sequence of Bacillus oleronius.</title>
        <authorList>
            <person name="Allam M."/>
        </authorList>
    </citation>
    <scope>NUCLEOTIDE SEQUENCE [LARGE SCALE GENOMIC DNA]</scope>
    <source>
        <strain evidence="1 2">DSM 9356</strain>
    </source>
</reference>
<keyword evidence="2" id="KW-1185">Reference proteome</keyword>
<evidence type="ECO:0000313" key="2">
    <source>
        <dbReference type="Proteomes" id="UP000189761"/>
    </source>
</evidence>
<dbReference type="AlphaFoldDB" id="A0A8E2I2F3"/>